<comment type="caution">
    <text evidence="2">The sequence shown here is derived from an EMBL/GenBank/DDBJ whole genome shotgun (WGS) entry which is preliminary data.</text>
</comment>
<reference evidence="2" key="1">
    <citation type="submission" date="2023-01" db="EMBL/GenBank/DDBJ databases">
        <title>Exophiala dermititidis isolated from Cystic Fibrosis Patient.</title>
        <authorList>
            <person name="Kurbessoian T."/>
            <person name="Crocker A."/>
            <person name="Murante D."/>
            <person name="Hogan D.A."/>
            <person name="Stajich J.E."/>
        </authorList>
    </citation>
    <scope>NUCLEOTIDE SEQUENCE</scope>
    <source>
        <strain evidence="2">Ex8</strain>
    </source>
</reference>
<feature type="compositionally biased region" description="Basic and acidic residues" evidence="1">
    <location>
        <begin position="455"/>
        <end position="468"/>
    </location>
</feature>
<evidence type="ECO:0000313" key="2">
    <source>
        <dbReference type="EMBL" id="KAJ8991451.1"/>
    </source>
</evidence>
<name>A0AAN6EW90_EXODE</name>
<feature type="region of interest" description="Disordered" evidence="1">
    <location>
        <begin position="649"/>
        <end position="724"/>
    </location>
</feature>
<feature type="compositionally biased region" description="Basic and acidic residues" evidence="1">
    <location>
        <begin position="288"/>
        <end position="299"/>
    </location>
</feature>
<accession>A0AAN6EW90</accession>
<feature type="compositionally biased region" description="Polar residues" evidence="1">
    <location>
        <begin position="1"/>
        <end position="58"/>
    </location>
</feature>
<feature type="compositionally biased region" description="Basic and acidic residues" evidence="1">
    <location>
        <begin position="316"/>
        <end position="326"/>
    </location>
</feature>
<feature type="compositionally biased region" description="Low complexity" evidence="1">
    <location>
        <begin position="774"/>
        <end position="785"/>
    </location>
</feature>
<feature type="compositionally biased region" description="Basic and acidic residues" evidence="1">
    <location>
        <begin position="683"/>
        <end position="699"/>
    </location>
</feature>
<evidence type="ECO:0000256" key="1">
    <source>
        <dbReference type="SAM" id="MobiDB-lite"/>
    </source>
</evidence>
<organism evidence="2 3">
    <name type="scientific">Exophiala dermatitidis</name>
    <name type="common">Black yeast-like fungus</name>
    <name type="synonym">Wangiella dermatitidis</name>
    <dbReference type="NCBI Taxonomy" id="5970"/>
    <lineage>
        <taxon>Eukaryota</taxon>
        <taxon>Fungi</taxon>
        <taxon>Dikarya</taxon>
        <taxon>Ascomycota</taxon>
        <taxon>Pezizomycotina</taxon>
        <taxon>Eurotiomycetes</taxon>
        <taxon>Chaetothyriomycetidae</taxon>
        <taxon>Chaetothyriales</taxon>
        <taxon>Herpotrichiellaceae</taxon>
        <taxon>Exophiala</taxon>
    </lineage>
</organism>
<feature type="region of interest" description="Disordered" evidence="1">
    <location>
        <begin position="755"/>
        <end position="875"/>
    </location>
</feature>
<feature type="region of interest" description="Disordered" evidence="1">
    <location>
        <begin position="404"/>
        <end position="525"/>
    </location>
</feature>
<dbReference type="EMBL" id="JAJGCB010000008">
    <property type="protein sequence ID" value="KAJ8991451.1"/>
    <property type="molecule type" value="Genomic_DNA"/>
</dbReference>
<dbReference type="Proteomes" id="UP001161757">
    <property type="component" value="Unassembled WGS sequence"/>
</dbReference>
<dbReference type="AlphaFoldDB" id="A0AAN6EW90"/>
<feature type="compositionally biased region" description="Low complexity" evidence="1">
    <location>
        <begin position="656"/>
        <end position="666"/>
    </location>
</feature>
<feature type="compositionally biased region" description="Low complexity" evidence="1">
    <location>
        <begin position="807"/>
        <end position="825"/>
    </location>
</feature>
<feature type="compositionally biased region" description="Basic and acidic residues" evidence="1">
    <location>
        <begin position="408"/>
        <end position="420"/>
    </location>
</feature>
<proteinExistence type="predicted"/>
<protein>
    <submittedName>
        <fullName evidence="2">Uncharacterized protein</fullName>
    </submittedName>
</protein>
<sequence length="950" mass="104635">MNLFTIQQNPSKFSWTSSEATTRTPSHSWKSSSTTRHSPASTSGTEYNSPKSSHSVTGSPKHDRPEGSSSAVLSRTQSSSKLSWSLLKTKLSDSKRTLTGVGVDRKQHPSSSKSAYPSPTKTRLKVSPPIPIIPERPEPLLLDHPLLDFSETETGQSHNDTSKKNIVDDTAELEVARSSPELADLDADKRGNEFERIHRCGWTRVLPKEWVEEEFSDDDSKDTELTRSVYSQDNGEEEGRRDASHIRWQRQLSKDSDSNTRSDDAGPGRLNDLELLEKDSKPNGTISARHDGTRLEPLRKSARNPFRRKAVPTTRARADRGKGDSREFEACGRSTRVNRVIPAEHDTQGGASWKHNPYQSVEGTAGYVGSINKQDQRGLEHTHYPRHTQEPLIPPPLRIKRQPIATNAEKRPSGKTEENVPRLSPVYHQVTRSSYTSSRDEIAKEALQRPSQVHVHFDASRREAKREAPYYPQPRVSSLVTCAQSSHSSQSSWPPVLLPSDSDGGRRPDQRSSSTRRYVRAATKDGRNLDFDDTRLRASSPECHQLTEPAAAVGSNDARRVIEEFRSDYCQSQPRDVDCPAGSSHGRIEPLKYHHNNHSHGHGAAASLASNNHEAVGGGGDDDKHHLVTDIDDILDMYLPLTHHEHDDRYNHSHQKQQNQNKNQNQILKSDPEPQPKTVRRDKRNEHHQPQLQDIKQDGVLDTSSSRHTGTENIERQALPTAPVRDQCLQTATNAGASAPDPYPLSLRYRPPLALSNNAHARPKRKQVAQNRNDASASDYVSASDTVLEPKTPESEGGRSGAPTRGSSSHCASASASWLSSASSSKVQEIPTPTPTPTPTPALSVSSHGGGKPVSRGRPRNGTMNNGNHNDEGRYSDGTVAYACTLTPSARSASEVATEAGIEPSAEAEHVGRSMAVHMNVPAPVPGTDDAPARKMVPVTVLDRYGRSWI</sequence>
<gene>
    <name evidence="2" type="ORF">HRR80_004785</name>
</gene>
<feature type="compositionally biased region" description="Polar residues" evidence="1">
    <location>
        <begin position="109"/>
        <end position="121"/>
    </location>
</feature>
<feature type="region of interest" description="Disordered" evidence="1">
    <location>
        <begin position="1"/>
        <end position="77"/>
    </location>
</feature>
<feature type="region of interest" description="Disordered" evidence="1">
    <location>
        <begin position="574"/>
        <end position="605"/>
    </location>
</feature>
<feature type="compositionally biased region" description="Basic and acidic residues" evidence="1">
    <location>
        <begin position="438"/>
        <end position="447"/>
    </location>
</feature>
<feature type="region of interest" description="Disordered" evidence="1">
    <location>
        <begin position="213"/>
        <end position="326"/>
    </location>
</feature>
<feature type="region of interest" description="Disordered" evidence="1">
    <location>
        <begin position="97"/>
        <end position="132"/>
    </location>
</feature>
<evidence type="ECO:0000313" key="3">
    <source>
        <dbReference type="Proteomes" id="UP001161757"/>
    </source>
</evidence>
<feature type="compositionally biased region" description="Basic residues" evidence="1">
    <location>
        <begin position="300"/>
        <end position="310"/>
    </location>
</feature>
<feature type="compositionally biased region" description="Basic and acidic residues" evidence="1">
    <location>
        <begin position="252"/>
        <end position="281"/>
    </location>
</feature>